<sequence length="492" mass="53632">MTSPRMYGRWEKPRSAGFFGMTWGASMLALALLITVMATFMITRSIPPTLIVLACVTVGFAPLVITIDGRTGWETAVLRVQFATAKARGELVYRSGRFSRIPGVARLPGLLADSRLGEWETPGGKRFAVVHIRRTDHCTVVLRVLPRGKELVDQAQIDAWVAEYGHFLASQSRGGEVVAVTAVLDTVAETHLKQRHEVARLVRPEAPDFARAVMREAAADIGGVGVRIEARIAITYRAIGTSRKTRRDLPEQAREIGQRLQGVLSQLARAGLPATPLQVWEVLGLVRSRYDLAAQRDIEAAGPEITDTQSWDSVGPIAHEDRWDHLVHDGARSITWEMDAPPRGAVLETGLEELLRPRADVPRKRVAIVYRLHSAAEATDIVDADFRDALAAEQTERGIASAAASIRVDNTRAARQEQARGAGLTRFGVLVTVTDVLDADLPGIETSVRTMTAASRLRVRRCYGSQAAAFAASLGIGLILPEHASISKRFSA</sequence>
<dbReference type="NCBIfam" id="NF042935">
    <property type="entry name" value="SCO6880_fam"/>
    <property type="match status" value="1"/>
</dbReference>
<gene>
    <name evidence="2" type="ORF">B7C42_07904</name>
</gene>
<comment type="caution">
    <text evidence="2">The sequence shown here is derived from an EMBL/GenBank/DDBJ whole genome shotgun (WGS) entry which is preliminary data.</text>
</comment>
<protein>
    <recommendedName>
        <fullName evidence="4">Integral membrane protein</fullName>
    </recommendedName>
</protein>
<reference evidence="2 3" key="1">
    <citation type="submission" date="2017-07" db="EMBL/GenBank/DDBJ databases">
        <title>First draft Genome Sequence of Nocardia cerradoensis isolated from human infection.</title>
        <authorList>
            <person name="Carrasco G."/>
        </authorList>
    </citation>
    <scope>NUCLEOTIDE SEQUENCE [LARGE SCALE GENOMIC DNA]</scope>
    <source>
        <strain evidence="2 3">CNM20130759</strain>
    </source>
</reference>
<dbReference type="AlphaFoldDB" id="A0A231GTS4"/>
<evidence type="ECO:0000313" key="3">
    <source>
        <dbReference type="Proteomes" id="UP000215506"/>
    </source>
</evidence>
<dbReference type="EMBL" id="NGAF01000045">
    <property type="protein sequence ID" value="OXR40020.1"/>
    <property type="molecule type" value="Genomic_DNA"/>
</dbReference>
<evidence type="ECO:0000256" key="1">
    <source>
        <dbReference type="SAM" id="Phobius"/>
    </source>
</evidence>
<keyword evidence="3" id="KW-1185">Reference proteome</keyword>
<dbReference type="Proteomes" id="UP000215506">
    <property type="component" value="Unassembled WGS sequence"/>
</dbReference>
<keyword evidence="1" id="KW-0812">Transmembrane</keyword>
<feature type="transmembrane region" description="Helical" evidence="1">
    <location>
        <begin position="20"/>
        <end position="42"/>
    </location>
</feature>
<name>A0A231GTS4_9NOCA</name>
<evidence type="ECO:0008006" key="4">
    <source>
        <dbReference type="Google" id="ProtNLM"/>
    </source>
</evidence>
<proteinExistence type="predicted"/>
<accession>A0A231GTS4</accession>
<organism evidence="2 3">
    <name type="scientific">Nocardia cerradoensis</name>
    <dbReference type="NCBI Taxonomy" id="85688"/>
    <lineage>
        <taxon>Bacteria</taxon>
        <taxon>Bacillati</taxon>
        <taxon>Actinomycetota</taxon>
        <taxon>Actinomycetes</taxon>
        <taxon>Mycobacteriales</taxon>
        <taxon>Nocardiaceae</taxon>
        <taxon>Nocardia</taxon>
    </lineage>
</organism>
<keyword evidence="1" id="KW-1133">Transmembrane helix</keyword>
<dbReference type="RefSeq" id="WP_039782736.1">
    <property type="nucleotide sequence ID" value="NZ_JAAXOR010000001.1"/>
</dbReference>
<feature type="transmembrane region" description="Helical" evidence="1">
    <location>
        <begin position="49"/>
        <end position="67"/>
    </location>
</feature>
<dbReference type="InterPro" id="IPR049978">
    <property type="entry name" value="SCO6880-like"/>
</dbReference>
<evidence type="ECO:0000313" key="2">
    <source>
        <dbReference type="EMBL" id="OXR40020.1"/>
    </source>
</evidence>
<keyword evidence="1" id="KW-0472">Membrane</keyword>